<dbReference type="OrthoDB" id="2990at2157"/>
<comment type="similarity">
    <text evidence="3">Belongs to the dTDP-4-dehydrorhamnose 3,5-epimerase family.</text>
</comment>
<dbReference type="Pfam" id="PF00908">
    <property type="entry name" value="dTDP_sugar_isom"/>
    <property type="match status" value="1"/>
</dbReference>
<dbReference type="UniPathway" id="UPA00124"/>
<evidence type="ECO:0000313" key="4">
    <source>
        <dbReference type="EMBL" id="QEE16006.1"/>
    </source>
</evidence>
<keyword evidence="3 4" id="KW-0413">Isomerase</keyword>
<dbReference type="EC" id="5.1.3.13" evidence="3"/>
<proteinExistence type="inferred from homology"/>
<dbReference type="InterPro" id="IPR011051">
    <property type="entry name" value="RmlC_Cupin_sf"/>
</dbReference>
<dbReference type="InterPro" id="IPR000888">
    <property type="entry name" value="RmlC-like"/>
</dbReference>
<evidence type="ECO:0000313" key="5">
    <source>
        <dbReference type="Proteomes" id="UP000321408"/>
    </source>
</evidence>
<dbReference type="GO" id="GO:0005829">
    <property type="term" value="C:cytosol"/>
    <property type="evidence" value="ECO:0007669"/>
    <property type="project" value="TreeGrafter"/>
</dbReference>
<dbReference type="InterPro" id="IPR014710">
    <property type="entry name" value="RmlC-like_jellyroll"/>
</dbReference>
<evidence type="ECO:0000256" key="2">
    <source>
        <dbReference type="PIRSR" id="PIRSR600888-3"/>
    </source>
</evidence>
<name>A0A5B9DBH5_9ARCH</name>
<comment type="subunit">
    <text evidence="3">Homodimer.</text>
</comment>
<reference evidence="4 5" key="2">
    <citation type="journal article" date="2024" name="Int. J. Syst. Evol. Microbiol.">
        <title>Promethearchaeum syntrophicum gen. nov., sp. nov., an anaerobic, obligately syntrophic archaeon, the first isolate of the lineage 'Asgard' archaea, and proposal of the new archaeal phylum Promethearchaeota phyl. nov. and kingdom Promethearchaeati regn. nov.</title>
        <authorList>
            <person name="Imachi H."/>
            <person name="Nobu M.K."/>
            <person name="Kato S."/>
            <person name="Takaki Y."/>
            <person name="Miyazaki M."/>
            <person name="Miyata M."/>
            <person name="Ogawara M."/>
            <person name="Saito Y."/>
            <person name="Sakai S."/>
            <person name="Tahara Y.O."/>
            <person name="Takano Y."/>
            <person name="Tasumi E."/>
            <person name="Uematsu K."/>
            <person name="Yoshimura T."/>
            <person name="Itoh T."/>
            <person name="Ohkuma M."/>
            <person name="Takai K."/>
        </authorList>
    </citation>
    <scope>NUCLEOTIDE SEQUENCE [LARGE SCALE GENOMIC DNA]</scope>
    <source>
        <strain evidence="4 5">MK-D1</strain>
    </source>
</reference>
<dbReference type="EMBL" id="CP042905">
    <property type="protein sequence ID" value="QEE16006.1"/>
    <property type="molecule type" value="Genomic_DNA"/>
</dbReference>
<dbReference type="PANTHER" id="PTHR21047:SF2">
    <property type="entry name" value="THYMIDINE DIPHOSPHO-4-KETO-RHAMNOSE 3,5-EPIMERASE"/>
    <property type="match status" value="1"/>
</dbReference>
<dbReference type="GO" id="GO:0008830">
    <property type="term" value="F:dTDP-4-dehydrorhamnose 3,5-epimerase activity"/>
    <property type="evidence" value="ECO:0007669"/>
    <property type="project" value="UniProtKB-UniRule"/>
</dbReference>
<dbReference type="CDD" id="cd00438">
    <property type="entry name" value="cupin_RmlC"/>
    <property type="match status" value="1"/>
</dbReference>
<evidence type="ECO:0000256" key="1">
    <source>
        <dbReference type="PIRSR" id="PIRSR600888-1"/>
    </source>
</evidence>
<feature type="site" description="Participates in a stacking interaction with the thymidine ring of dTDP-4-oxo-6-deoxyglucose" evidence="2">
    <location>
        <position position="136"/>
    </location>
</feature>
<dbReference type="Gene3D" id="2.60.120.10">
    <property type="entry name" value="Jelly Rolls"/>
    <property type="match status" value="1"/>
</dbReference>
<dbReference type="GO" id="GO:0000271">
    <property type="term" value="P:polysaccharide biosynthetic process"/>
    <property type="evidence" value="ECO:0007669"/>
    <property type="project" value="TreeGrafter"/>
</dbReference>
<dbReference type="GeneID" id="41329827"/>
<dbReference type="RefSeq" id="WP_147662899.1">
    <property type="nucleotide sequence ID" value="NZ_CP042905.2"/>
</dbReference>
<dbReference type="NCBIfam" id="TIGR01221">
    <property type="entry name" value="rmlC"/>
    <property type="match status" value="1"/>
</dbReference>
<gene>
    <name evidence="4" type="primary">rfbC</name>
    <name evidence="4" type="ORF">DSAG12_01834</name>
</gene>
<organism evidence="4 5">
    <name type="scientific">Promethearchaeum syntrophicum</name>
    <dbReference type="NCBI Taxonomy" id="2594042"/>
    <lineage>
        <taxon>Archaea</taxon>
        <taxon>Promethearchaeati</taxon>
        <taxon>Promethearchaeota</taxon>
        <taxon>Promethearchaeia</taxon>
        <taxon>Promethearchaeales</taxon>
        <taxon>Promethearchaeaceae</taxon>
        <taxon>Promethearchaeum</taxon>
    </lineage>
</organism>
<sequence>MKKIPTIFPEVWIIEPDVFKDERGFFLESYSIKKYKDVGFSWNFIQDNHSKSRKNTIRGLHFQIFPGQVKLVRCTKGQIWDIVVDIRENSPNFKKWFGIELTEENFKQILIPVGFAHGFSVLSDFAEIEYKVSSYYDPKLESGIRWNDPDIGVNWKIKNPILSNRDKIMPFLEDFLKEYKNPFG</sequence>
<comment type="function">
    <text evidence="3">Catalyzes the epimerization of the C3' and C5'positions of dTDP-6-deoxy-D-xylo-4-hexulose, forming dTDP-6-deoxy-L-lyxo-4-hexulose.</text>
</comment>
<keyword evidence="5" id="KW-1185">Reference proteome</keyword>
<dbReference type="PANTHER" id="PTHR21047">
    <property type="entry name" value="DTDP-6-DEOXY-D-GLUCOSE-3,5 EPIMERASE"/>
    <property type="match status" value="1"/>
</dbReference>
<dbReference type="AlphaFoldDB" id="A0A5B9DBH5"/>
<feature type="active site" description="Proton donor" evidence="1">
    <location>
        <position position="130"/>
    </location>
</feature>
<protein>
    <recommendedName>
        <fullName evidence="3">dTDP-4-dehydrorhamnose 3,5-epimerase</fullName>
        <ecNumber evidence="3">5.1.3.13</ecNumber>
    </recommendedName>
    <alternativeName>
        <fullName evidence="3">Thymidine diphospho-4-keto-rhamnose 3,5-epimerase</fullName>
    </alternativeName>
</protein>
<feature type="active site" description="Proton acceptor" evidence="1">
    <location>
        <position position="61"/>
    </location>
</feature>
<dbReference type="GO" id="GO:0019305">
    <property type="term" value="P:dTDP-rhamnose biosynthetic process"/>
    <property type="evidence" value="ECO:0007669"/>
    <property type="project" value="UniProtKB-UniRule"/>
</dbReference>
<dbReference type="SUPFAM" id="SSF51182">
    <property type="entry name" value="RmlC-like cupins"/>
    <property type="match status" value="1"/>
</dbReference>
<dbReference type="KEGG" id="psyt:DSAG12_01834"/>
<reference evidence="4 5" key="1">
    <citation type="journal article" date="2020" name="Nature">
        <title>Isolation of an archaeon at the prokaryote-eukaryote interface.</title>
        <authorList>
            <person name="Imachi H."/>
            <person name="Nobu M.K."/>
            <person name="Nakahara N."/>
            <person name="Morono Y."/>
            <person name="Ogawara M."/>
            <person name="Takaki Y."/>
            <person name="Takano Y."/>
            <person name="Uematsu K."/>
            <person name="Ikuta T."/>
            <person name="Ito M."/>
            <person name="Matsui Y."/>
            <person name="Miyazaki M."/>
            <person name="Murata K."/>
            <person name="Saito Y."/>
            <person name="Sakai S."/>
            <person name="Song C."/>
            <person name="Tasumi E."/>
            <person name="Yamanaka Y."/>
            <person name="Yamaguchi T."/>
            <person name="Kamagata Y."/>
            <person name="Tamaki H."/>
            <person name="Takai K."/>
        </authorList>
    </citation>
    <scope>NUCLEOTIDE SEQUENCE [LARGE SCALE GENOMIC DNA]</scope>
    <source>
        <strain evidence="4 5">MK-D1</strain>
    </source>
</reference>
<accession>A0A5B9DBH5</accession>
<comment type="pathway">
    <text evidence="3">Carbohydrate biosynthesis; dTDP-L-rhamnose biosynthesis.</text>
</comment>
<dbReference type="Proteomes" id="UP000321408">
    <property type="component" value="Chromosome"/>
</dbReference>
<evidence type="ECO:0000256" key="3">
    <source>
        <dbReference type="RuleBase" id="RU364069"/>
    </source>
</evidence>
<comment type="catalytic activity">
    <reaction evidence="3">
        <text>dTDP-4-dehydro-6-deoxy-alpha-D-glucose = dTDP-4-dehydro-beta-L-rhamnose</text>
        <dbReference type="Rhea" id="RHEA:16969"/>
        <dbReference type="ChEBI" id="CHEBI:57649"/>
        <dbReference type="ChEBI" id="CHEBI:62830"/>
        <dbReference type="EC" id="5.1.3.13"/>
    </reaction>
</comment>